<dbReference type="HOGENOM" id="CLU_838857_0_0_4"/>
<gene>
    <name evidence="3" type="ORF">HMPREF0551_1564</name>
</gene>
<name>E7RXZ3_9BURK</name>
<keyword evidence="4" id="KW-1185">Reference proteome</keyword>
<feature type="signal peptide" evidence="2">
    <location>
        <begin position="1"/>
        <end position="27"/>
    </location>
</feature>
<feature type="chain" id="PRO_5003221784" description="Secreted protein" evidence="2">
    <location>
        <begin position="28"/>
        <end position="331"/>
    </location>
</feature>
<comment type="caution">
    <text evidence="3">The sequence shown here is derived from an EMBL/GenBank/DDBJ whole genome shotgun (WGS) entry which is preliminary data.</text>
</comment>
<dbReference type="AlphaFoldDB" id="E7RXZ3"/>
<evidence type="ECO:0000256" key="2">
    <source>
        <dbReference type="SAM" id="SignalP"/>
    </source>
</evidence>
<sequence length="331" mass="33648">MKSTASRSPFQSSAIAVALASSLFALTACGGGGGDSSTTSGTAGSASGGATAVASNAQGSAGTSNSATSSGTPQGQGTAGSGTQQVPDAAASSALQGLGTADGSALQGQSAAGSGLDLGPGNGPSNSAAQAAAWSGKGIGTEFARRIHATCPTFGVMSGGWGSKTTVSSIISCVAGSYAGTDLWTGQRCEVNIAANGDVRASRGGRAFRPFSASELGDYSWKDGAFRIQLRTEGRKVANSLDEEAESVALLFDPVDALGARKLDRDGWTLLVGQLDENGNRINEQRAREEWLDDPESSRLIQKMGDYLLVEVVHEAEEMSRDDLIWCAIPR</sequence>
<reference evidence="3 4" key="1">
    <citation type="submission" date="2010-12" db="EMBL/GenBank/DDBJ databases">
        <authorList>
            <person name="Muzny D."/>
            <person name="Qin X."/>
            <person name="Deng J."/>
            <person name="Jiang H."/>
            <person name="Liu Y."/>
            <person name="Qu J."/>
            <person name="Song X.-Z."/>
            <person name="Zhang L."/>
            <person name="Thornton R."/>
            <person name="Coyle M."/>
            <person name="Francisco L."/>
            <person name="Jackson L."/>
            <person name="Javaid M."/>
            <person name="Korchina V."/>
            <person name="Kovar C."/>
            <person name="Mata R."/>
            <person name="Mathew T."/>
            <person name="Ngo R."/>
            <person name="Nguyen L."/>
            <person name="Nguyen N."/>
            <person name="Okwuonu G."/>
            <person name="Ongeri F."/>
            <person name="Pham C."/>
            <person name="Simmons D."/>
            <person name="Wilczek-Boney K."/>
            <person name="Hale W."/>
            <person name="Jakkamsetti A."/>
            <person name="Pham P."/>
            <person name="Ruth R."/>
            <person name="San Lucas F."/>
            <person name="Warren J."/>
            <person name="Zhang J."/>
            <person name="Zhao Z."/>
            <person name="Zhou C."/>
            <person name="Zhu D."/>
            <person name="Lee S."/>
            <person name="Bess C."/>
            <person name="Blankenburg K."/>
            <person name="Forbes L."/>
            <person name="Fu Q."/>
            <person name="Gubbala S."/>
            <person name="Hirani K."/>
            <person name="Jayaseelan J.C."/>
            <person name="Lara F."/>
            <person name="Munidasa M."/>
            <person name="Palculict T."/>
            <person name="Patil S."/>
            <person name="Pu L.-L."/>
            <person name="Saada N."/>
            <person name="Tang L."/>
            <person name="Weissenberger G."/>
            <person name="Zhu Y."/>
            <person name="Hemphill L."/>
            <person name="Shang Y."/>
            <person name="Youmans B."/>
            <person name="Ayvaz T."/>
            <person name="Ross M."/>
            <person name="Santibanez J."/>
            <person name="Aqrawi P."/>
            <person name="Gross S."/>
            <person name="Joshi V."/>
            <person name="Fowler G."/>
            <person name="Nazareth L."/>
            <person name="Reid J."/>
            <person name="Worley K."/>
            <person name="Petrosino J."/>
            <person name="Highlander S."/>
            <person name="Gibbs R."/>
        </authorList>
    </citation>
    <scope>NUCLEOTIDE SEQUENCE [LARGE SCALE GENOMIC DNA]</scope>
    <source>
        <strain evidence="3 4">ATCC 51599</strain>
    </source>
</reference>
<evidence type="ECO:0008006" key="5">
    <source>
        <dbReference type="Google" id="ProtNLM"/>
    </source>
</evidence>
<evidence type="ECO:0000313" key="4">
    <source>
        <dbReference type="Proteomes" id="UP000011021"/>
    </source>
</evidence>
<protein>
    <recommendedName>
        <fullName evidence="5">Secreted protein</fullName>
    </recommendedName>
</protein>
<keyword evidence="2" id="KW-0732">Signal</keyword>
<feature type="region of interest" description="Disordered" evidence="1">
    <location>
        <begin position="34"/>
        <end position="129"/>
    </location>
</feature>
<accession>E7RXZ3</accession>
<dbReference type="EMBL" id="AEQP01000010">
    <property type="protein sequence ID" value="EFV94817.1"/>
    <property type="molecule type" value="Genomic_DNA"/>
</dbReference>
<dbReference type="PROSITE" id="PS51257">
    <property type="entry name" value="PROKAR_LIPOPROTEIN"/>
    <property type="match status" value="1"/>
</dbReference>
<feature type="compositionally biased region" description="Low complexity" evidence="1">
    <location>
        <begin position="36"/>
        <end position="85"/>
    </location>
</feature>
<evidence type="ECO:0000256" key="1">
    <source>
        <dbReference type="SAM" id="MobiDB-lite"/>
    </source>
</evidence>
<dbReference type="Proteomes" id="UP000011021">
    <property type="component" value="Unassembled WGS sequence"/>
</dbReference>
<organism evidence="3 4">
    <name type="scientific">Lautropia mirabilis ATCC 51599</name>
    <dbReference type="NCBI Taxonomy" id="887898"/>
    <lineage>
        <taxon>Bacteria</taxon>
        <taxon>Pseudomonadati</taxon>
        <taxon>Pseudomonadota</taxon>
        <taxon>Betaproteobacteria</taxon>
        <taxon>Burkholderiales</taxon>
        <taxon>Burkholderiaceae</taxon>
        <taxon>Lautropia</taxon>
    </lineage>
</organism>
<proteinExistence type="predicted"/>
<dbReference type="RefSeq" id="WP_005673862.1">
    <property type="nucleotide sequence ID" value="NZ_CP146288.1"/>
</dbReference>
<evidence type="ECO:0000313" key="3">
    <source>
        <dbReference type="EMBL" id="EFV94817.1"/>
    </source>
</evidence>
<dbReference type="STRING" id="887898.HMPREF0551_1564"/>